<dbReference type="FunFam" id="3.90.79.10:FF:000022">
    <property type="entry name" value="Nudix hydrolase 17, mitochondrial"/>
    <property type="match status" value="1"/>
</dbReference>
<organism evidence="10 11">
    <name type="scientific">Morella rubra</name>
    <name type="common">Chinese bayberry</name>
    <dbReference type="NCBI Taxonomy" id="262757"/>
    <lineage>
        <taxon>Eukaryota</taxon>
        <taxon>Viridiplantae</taxon>
        <taxon>Streptophyta</taxon>
        <taxon>Embryophyta</taxon>
        <taxon>Tracheophyta</taxon>
        <taxon>Spermatophyta</taxon>
        <taxon>Magnoliopsida</taxon>
        <taxon>eudicotyledons</taxon>
        <taxon>Gunneridae</taxon>
        <taxon>Pentapetalae</taxon>
        <taxon>rosids</taxon>
        <taxon>fabids</taxon>
        <taxon>Fagales</taxon>
        <taxon>Myricaceae</taxon>
        <taxon>Morella</taxon>
    </lineage>
</organism>
<dbReference type="Gene3D" id="3.90.79.10">
    <property type="entry name" value="Nucleoside Triphosphate Pyrophosphohydrolase"/>
    <property type="match status" value="1"/>
</dbReference>
<dbReference type="InterPro" id="IPR000086">
    <property type="entry name" value="NUDIX_hydrolase_dom"/>
</dbReference>
<dbReference type="EMBL" id="RXIC02000022">
    <property type="protein sequence ID" value="KAB1217392.1"/>
    <property type="molecule type" value="Genomic_DNA"/>
</dbReference>
<evidence type="ECO:0000313" key="11">
    <source>
        <dbReference type="Proteomes" id="UP000516437"/>
    </source>
</evidence>
<evidence type="ECO:0000313" key="9">
    <source>
        <dbReference type="EMBL" id="KAB1217386.1"/>
    </source>
</evidence>
<dbReference type="GO" id="GO:0005634">
    <property type="term" value="C:nucleus"/>
    <property type="evidence" value="ECO:0007669"/>
    <property type="project" value="TreeGrafter"/>
</dbReference>
<proteinExistence type="inferred from homology"/>
<keyword evidence="11" id="KW-1185">Reference proteome</keyword>
<dbReference type="GO" id="GO:0005737">
    <property type="term" value="C:cytoplasm"/>
    <property type="evidence" value="ECO:0007669"/>
    <property type="project" value="TreeGrafter"/>
</dbReference>
<keyword evidence="4" id="KW-0479">Metal-binding</keyword>
<evidence type="ECO:0000256" key="1">
    <source>
        <dbReference type="ARBA" id="ARBA00001936"/>
    </source>
</evidence>
<dbReference type="EMBL" id="RXIC02000022">
    <property type="protein sequence ID" value="KAB1217386.1"/>
    <property type="molecule type" value="Genomic_DNA"/>
</dbReference>
<dbReference type="PROSITE" id="PS51462">
    <property type="entry name" value="NUDIX"/>
    <property type="match status" value="1"/>
</dbReference>
<accession>A0A6A1VWN9</accession>
<dbReference type="GO" id="GO:0046872">
    <property type="term" value="F:metal ion binding"/>
    <property type="evidence" value="ECO:0007669"/>
    <property type="project" value="UniProtKB-KW"/>
</dbReference>
<dbReference type="PANTHER" id="PTHR12629">
    <property type="entry name" value="DIPHOSPHOINOSITOL POLYPHOSPHATE PHOSPHOHYDROLASE"/>
    <property type="match status" value="1"/>
</dbReference>
<comment type="cofactor">
    <cofactor evidence="1">
        <name>Mn(2+)</name>
        <dbReference type="ChEBI" id="CHEBI:29035"/>
    </cofactor>
</comment>
<feature type="domain" description="Nudix hydrolase" evidence="8">
    <location>
        <begin position="48"/>
        <end position="183"/>
    </location>
</feature>
<evidence type="ECO:0000256" key="4">
    <source>
        <dbReference type="ARBA" id="ARBA00022723"/>
    </source>
</evidence>
<comment type="cofactor">
    <cofactor evidence="2">
        <name>Mg(2+)</name>
        <dbReference type="ChEBI" id="CHEBI:18420"/>
    </cofactor>
</comment>
<evidence type="ECO:0000256" key="7">
    <source>
        <dbReference type="ARBA" id="ARBA00023211"/>
    </source>
</evidence>
<evidence type="ECO:0000256" key="2">
    <source>
        <dbReference type="ARBA" id="ARBA00001946"/>
    </source>
</evidence>
<evidence type="ECO:0000256" key="5">
    <source>
        <dbReference type="ARBA" id="ARBA00022801"/>
    </source>
</evidence>
<dbReference type="GO" id="GO:0016462">
    <property type="term" value="F:pyrophosphatase activity"/>
    <property type="evidence" value="ECO:0007669"/>
    <property type="project" value="InterPro"/>
</dbReference>
<reference evidence="10" key="1">
    <citation type="submission" date="2018-07" db="EMBL/GenBank/DDBJ databases">
        <authorList>
            <person name="Gao Z.-S."/>
            <person name="Jia H.-M."/>
            <person name="Jia H.-J."/>
            <person name="Cai Q.-L."/>
            <person name="Wang Y."/>
            <person name="Zhao H.-B."/>
        </authorList>
    </citation>
    <scope>NUCLEOTIDE SEQUENCE</scope>
    <source>
        <tissue evidence="10">Leaves</tissue>
    </source>
</reference>
<keyword evidence="5 10" id="KW-0378">Hydrolase</keyword>
<evidence type="ECO:0000256" key="6">
    <source>
        <dbReference type="ARBA" id="ARBA00022842"/>
    </source>
</evidence>
<evidence type="ECO:0000313" key="10">
    <source>
        <dbReference type="EMBL" id="KAB1217392.1"/>
    </source>
</evidence>
<keyword evidence="7" id="KW-0464">Manganese</keyword>
<dbReference type="OrthoDB" id="2011998at2759"/>
<dbReference type="CDD" id="cd04666">
    <property type="entry name" value="NUDIX_DIPP2_like_Nudt4"/>
    <property type="match status" value="1"/>
</dbReference>
<comment type="similarity">
    <text evidence="3">Belongs to the Nudix hydrolase family.</text>
</comment>
<dbReference type="Proteomes" id="UP000516437">
    <property type="component" value="Chromosome 4"/>
</dbReference>
<dbReference type="InterPro" id="IPR047198">
    <property type="entry name" value="DDP-like_NUDIX"/>
</dbReference>
<gene>
    <name evidence="10" type="ORF">CJ030_MR4G020929</name>
    <name evidence="9" type="ORF">CJ030_MR4G020935</name>
</gene>
<dbReference type="AlphaFoldDB" id="A0A6A1VWN9"/>
<protein>
    <submittedName>
        <fullName evidence="10">Nudix hydrolase 4</fullName>
    </submittedName>
</protein>
<evidence type="ECO:0000259" key="8">
    <source>
        <dbReference type="PROSITE" id="PS51462"/>
    </source>
</evidence>
<dbReference type="PROSITE" id="PS00893">
    <property type="entry name" value="NUDIX_BOX"/>
    <property type="match status" value="1"/>
</dbReference>
<dbReference type="Pfam" id="PF00293">
    <property type="entry name" value="NUDIX"/>
    <property type="match status" value="1"/>
</dbReference>
<reference evidence="10 11" key="2">
    <citation type="journal article" date="2019" name="Plant Biotechnol. J.">
        <title>The red bayberry genome and genetic basis of sex determination.</title>
        <authorList>
            <person name="Jia H.M."/>
            <person name="Jia H.J."/>
            <person name="Cai Q.L."/>
            <person name="Wang Y."/>
            <person name="Zhao H.B."/>
            <person name="Yang W.F."/>
            <person name="Wang G.Y."/>
            <person name="Li Y.H."/>
            <person name="Zhan D.L."/>
            <person name="Shen Y.T."/>
            <person name="Niu Q.F."/>
            <person name="Chang L."/>
            <person name="Qiu J."/>
            <person name="Zhao L."/>
            <person name="Xie H.B."/>
            <person name="Fu W.Y."/>
            <person name="Jin J."/>
            <person name="Li X.W."/>
            <person name="Jiao Y."/>
            <person name="Zhou C.C."/>
            <person name="Tu T."/>
            <person name="Chai C.Y."/>
            <person name="Gao J.L."/>
            <person name="Fan L.J."/>
            <person name="van de Weg E."/>
            <person name="Wang J.Y."/>
            <person name="Gao Z.S."/>
        </authorList>
    </citation>
    <scope>NUCLEOTIDE SEQUENCE [LARGE SCALE GENOMIC DNA]</scope>
    <source>
        <tissue evidence="10">Leaves</tissue>
    </source>
</reference>
<evidence type="ECO:0000256" key="3">
    <source>
        <dbReference type="ARBA" id="ARBA00005582"/>
    </source>
</evidence>
<dbReference type="PANTHER" id="PTHR12629:SF15">
    <property type="entry name" value="NUDIX HYDROLASE 4"/>
    <property type="match status" value="1"/>
</dbReference>
<sequence>MGIFLSRDCVKFLTISLCLCKRSPLVSLQFDSVISPKERPFQRYDSKGYRQVVGCIPYRYRETNQSSSIEELEVLLISSQNGHGMLFPKGGWEKGESMEDAARRETREEAGVLGKLQNRLGQWNYKSKRHSIMHEGHMFSFLVEKQLDKWDEKNFRERKWMTVAEARKVCHQEWMMNALDKLVSQLQPLREEEAEETTCT</sequence>
<keyword evidence="6" id="KW-0460">Magnesium</keyword>
<dbReference type="SUPFAM" id="SSF55811">
    <property type="entry name" value="Nudix"/>
    <property type="match status" value="1"/>
</dbReference>
<reference evidence="10" key="3">
    <citation type="submission" date="2019-09" db="EMBL/GenBank/DDBJ databases">
        <authorList>
            <person name="Gao Z."/>
        </authorList>
    </citation>
    <scope>NUCLEOTIDE SEQUENCE</scope>
    <source>
        <tissue evidence="10">Leaves</tissue>
    </source>
</reference>
<comment type="caution">
    <text evidence="10">The sequence shown here is derived from an EMBL/GenBank/DDBJ whole genome shotgun (WGS) entry which is preliminary data.</text>
</comment>
<name>A0A6A1VWN9_9ROSI</name>
<dbReference type="InterPro" id="IPR020084">
    <property type="entry name" value="NUDIX_hydrolase_CS"/>
</dbReference>
<dbReference type="InterPro" id="IPR015797">
    <property type="entry name" value="NUDIX_hydrolase-like_dom_sf"/>
</dbReference>